<evidence type="ECO:0000256" key="1">
    <source>
        <dbReference type="ARBA" id="ARBA00008645"/>
    </source>
</evidence>
<dbReference type="InterPro" id="IPR029058">
    <property type="entry name" value="AB_hydrolase_fold"/>
</dbReference>
<dbReference type="Pfam" id="PF00561">
    <property type="entry name" value="Abhydrolase_1"/>
    <property type="match status" value="1"/>
</dbReference>
<protein>
    <submittedName>
        <fullName evidence="4">Pimeloyl-ACP methyl ester carboxylesterase</fullName>
    </submittedName>
</protein>
<reference evidence="5" key="1">
    <citation type="submission" date="2015-08" db="EMBL/GenBank/DDBJ databases">
        <authorList>
            <person name="Varghese N."/>
        </authorList>
    </citation>
    <scope>NUCLEOTIDE SEQUENCE [LARGE SCALE GENOMIC DNA]</scope>
    <source>
        <strain evidence="5">DSM 27808</strain>
    </source>
</reference>
<name>A0A0K6GWX1_9GAMM</name>
<dbReference type="GO" id="GO:0016787">
    <property type="term" value="F:hydrolase activity"/>
    <property type="evidence" value="ECO:0007669"/>
    <property type="project" value="UniProtKB-KW"/>
</dbReference>
<feature type="domain" description="AB hydrolase-1" evidence="3">
    <location>
        <begin position="39"/>
        <end position="209"/>
    </location>
</feature>
<dbReference type="GO" id="GO:0016020">
    <property type="term" value="C:membrane"/>
    <property type="evidence" value="ECO:0007669"/>
    <property type="project" value="TreeGrafter"/>
</dbReference>
<gene>
    <name evidence="4" type="ORF">Ga0061064_0498</name>
</gene>
<comment type="similarity">
    <text evidence="1">Belongs to the AB hydrolase superfamily.</text>
</comment>
<dbReference type="InterPro" id="IPR000073">
    <property type="entry name" value="AB_hydrolase_1"/>
</dbReference>
<dbReference type="EMBL" id="CYHB01000001">
    <property type="protein sequence ID" value="CUA83242.1"/>
    <property type="molecule type" value="Genomic_DNA"/>
</dbReference>
<dbReference type="AlphaFoldDB" id="A0A0K6GWX1"/>
<sequence length="303" mass="34261">MLDNTLLFQQARQCAEPVAFQLPWGVIRGLAWGNPEGEPLLALHGWLDNAHSFVPVADAFLKSELAQRYRLIAIDWAGHGHSDHRPVGNYYPFMDYVYDLWYLCQQQQWPQVTIVAHSMGAYVANMFAGIEPQRVKHLLAIEAFGLLASTAAETTEDLRQGFQSRWQQQDKKRPHYRDLNTAIAARTHAGDFSRELAALLVARGIEQLGEYDFRFRADGQLRLKSPVRLTAEQIADVLSHITCSFDVVLGTAGHERLKQAIKAWQPYVKQLKVHEIEGGHHVHMEQPTAIIGLLSQITRSHNG</sequence>
<dbReference type="SUPFAM" id="SSF53474">
    <property type="entry name" value="alpha/beta-Hydrolases"/>
    <property type="match status" value="1"/>
</dbReference>
<evidence type="ECO:0000313" key="4">
    <source>
        <dbReference type="EMBL" id="CUA83242.1"/>
    </source>
</evidence>
<dbReference type="Proteomes" id="UP000182598">
    <property type="component" value="Unassembled WGS sequence"/>
</dbReference>
<dbReference type="RefSeq" id="WP_055438184.1">
    <property type="nucleotide sequence ID" value="NZ_CYHB01000001.1"/>
</dbReference>
<accession>A0A0K6GWX1</accession>
<organism evidence="4 5">
    <name type="scientific">Pseudidiomarina woesei</name>
    <dbReference type="NCBI Taxonomy" id="1381080"/>
    <lineage>
        <taxon>Bacteria</taxon>
        <taxon>Pseudomonadati</taxon>
        <taxon>Pseudomonadota</taxon>
        <taxon>Gammaproteobacteria</taxon>
        <taxon>Alteromonadales</taxon>
        <taxon>Idiomarinaceae</taxon>
        <taxon>Pseudidiomarina</taxon>
    </lineage>
</organism>
<evidence type="ECO:0000313" key="5">
    <source>
        <dbReference type="Proteomes" id="UP000182598"/>
    </source>
</evidence>
<dbReference type="PANTHER" id="PTHR43798:SF14">
    <property type="entry name" value="SERINE HYDROLASE-LIKE PROTEIN DDB_G0286239"/>
    <property type="match status" value="1"/>
</dbReference>
<evidence type="ECO:0000256" key="2">
    <source>
        <dbReference type="ARBA" id="ARBA00022801"/>
    </source>
</evidence>
<dbReference type="OrthoDB" id="149912at2"/>
<keyword evidence="5" id="KW-1185">Reference proteome</keyword>
<keyword evidence="2" id="KW-0378">Hydrolase</keyword>
<dbReference type="PANTHER" id="PTHR43798">
    <property type="entry name" value="MONOACYLGLYCEROL LIPASE"/>
    <property type="match status" value="1"/>
</dbReference>
<dbReference type="InterPro" id="IPR050266">
    <property type="entry name" value="AB_hydrolase_sf"/>
</dbReference>
<proteinExistence type="inferred from homology"/>
<evidence type="ECO:0000259" key="3">
    <source>
        <dbReference type="Pfam" id="PF00561"/>
    </source>
</evidence>
<dbReference type="Gene3D" id="3.40.50.1820">
    <property type="entry name" value="alpha/beta hydrolase"/>
    <property type="match status" value="1"/>
</dbReference>